<dbReference type="SUPFAM" id="SSF55347">
    <property type="entry name" value="Glyceraldehyde-3-phosphate dehydrogenase-like, C-terminal domain"/>
    <property type="match status" value="1"/>
</dbReference>
<comment type="caution">
    <text evidence="5">The sequence shown here is derived from an EMBL/GenBank/DDBJ whole genome shotgun (WGS) entry which is preliminary data.</text>
</comment>
<dbReference type="RefSeq" id="WP_237240130.1">
    <property type="nucleotide sequence ID" value="NZ_JAKKDU010000011.1"/>
</dbReference>
<dbReference type="NCBIfam" id="TIGR04380">
    <property type="entry name" value="myo_inos_iolG"/>
    <property type="match status" value="1"/>
</dbReference>
<dbReference type="GO" id="GO:0050112">
    <property type="term" value="F:inositol 2-dehydrogenase (NAD+) activity"/>
    <property type="evidence" value="ECO:0007669"/>
    <property type="project" value="UniProtKB-EC"/>
</dbReference>
<accession>A0AAE3JL29</accession>
<evidence type="ECO:0000256" key="2">
    <source>
        <dbReference type="ARBA" id="ARBA00023002"/>
    </source>
</evidence>
<dbReference type="FunFam" id="3.30.360.10:FF:000023">
    <property type="entry name" value="Inositol 2-dehydrogenase"/>
    <property type="match status" value="1"/>
</dbReference>
<dbReference type="PANTHER" id="PTHR42840:SF3">
    <property type="entry name" value="BINDING ROSSMANN FOLD OXIDOREDUCTASE, PUTATIVE (AFU_ORTHOLOGUE AFUA_2G10240)-RELATED"/>
    <property type="match status" value="1"/>
</dbReference>
<keyword evidence="2 5" id="KW-0560">Oxidoreductase</keyword>
<gene>
    <name evidence="5" type="primary">iolG</name>
    <name evidence="5" type="ORF">L3X37_10520</name>
</gene>
<protein>
    <submittedName>
        <fullName evidence="5">Inositol 2-dehydrogenase</fullName>
        <ecNumber evidence="5">1.1.1.18</ecNumber>
    </submittedName>
</protein>
<reference evidence="5" key="1">
    <citation type="submission" date="2022-01" db="EMBL/GenBank/DDBJ databases">
        <title>Draft genome sequence of Sabulilitoribacter arenilitoris KCTC 52401.</title>
        <authorList>
            <person name="Oh J.-S."/>
        </authorList>
    </citation>
    <scope>NUCLEOTIDE SEQUENCE</scope>
    <source>
        <strain evidence="5">HMF6543</strain>
    </source>
</reference>
<sequence length="344" mass="37962">MKILKFALAGLGRIGKIHLDNLLQMNSIKVVAAMDPVEESRKYAEEKGVLNVTSTYEEMLSSTDIDVVVVCSPTDTHADYVEIAAKMGKHIFCEKPLDLSLQRIVEVLDVVEGSGVKLMIGFNRRFDKEFKKVKALVTEGAIGDHHLVKITSRDPGAPPLSYIEKSGGLFLDMTIHDFDIARFIVSKEIDEVYARGAVLVNPAIGDVGDIDTAVITLTYTDGTMAIIDNSREAAYGYDQRVEVFGSKGMVKAENNLHDSHQLFTSQGSQGSLPLHFFLERYAEAYKTEMSDYIKSLKNGTEVPASGNDGLQSLKIGLAAIKSLKENRPVKLSEINQFQKIQMLK</sequence>
<dbReference type="Pfam" id="PF22725">
    <property type="entry name" value="GFO_IDH_MocA_C3"/>
    <property type="match status" value="1"/>
</dbReference>
<dbReference type="Pfam" id="PF01408">
    <property type="entry name" value="GFO_IDH_MocA"/>
    <property type="match status" value="1"/>
</dbReference>
<dbReference type="SUPFAM" id="SSF51735">
    <property type="entry name" value="NAD(P)-binding Rossmann-fold domains"/>
    <property type="match status" value="1"/>
</dbReference>
<proteinExistence type="inferred from homology"/>
<evidence type="ECO:0000313" key="5">
    <source>
        <dbReference type="EMBL" id="MCF7568793.1"/>
    </source>
</evidence>
<dbReference type="GO" id="GO:0000166">
    <property type="term" value="F:nucleotide binding"/>
    <property type="evidence" value="ECO:0007669"/>
    <property type="project" value="InterPro"/>
</dbReference>
<dbReference type="Gene3D" id="3.30.360.10">
    <property type="entry name" value="Dihydrodipicolinate Reductase, domain 2"/>
    <property type="match status" value="1"/>
</dbReference>
<organism evidence="5 6">
    <name type="scientific">Wocania arenilitoris</name>
    <dbReference type="NCBI Taxonomy" id="2044858"/>
    <lineage>
        <taxon>Bacteria</taxon>
        <taxon>Pseudomonadati</taxon>
        <taxon>Bacteroidota</taxon>
        <taxon>Flavobacteriia</taxon>
        <taxon>Flavobacteriales</taxon>
        <taxon>Flavobacteriaceae</taxon>
        <taxon>Wocania</taxon>
    </lineage>
</organism>
<dbReference type="EC" id="1.1.1.18" evidence="5"/>
<dbReference type="Proteomes" id="UP001199795">
    <property type="component" value="Unassembled WGS sequence"/>
</dbReference>
<dbReference type="Gene3D" id="3.40.50.720">
    <property type="entry name" value="NAD(P)-binding Rossmann-like Domain"/>
    <property type="match status" value="1"/>
</dbReference>
<comment type="similarity">
    <text evidence="1">Belongs to the Gfo/Idh/MocA family.</text>
</comment>
<keyword evidence="6" id="KW-1185">Reference proteome</keyword>
<dbReference type="InterPro" id="IPR055170">
    <property type="entry name" value="GFO_IDH_MocA-like_dom"/>
</dbReference>
<feature type="domain" description="GFO/IDH/MocA-like oxidoreductase" evidence="4">
    <location>
        <begin position="130"/>
        <end position="250"/>
    </location>
</feature>
<dbReference type="InterPro" id="IPR030827">
    <property type="entry name" value="Myo_inos_IolG"/>
</dbReference>
<dbReference type="EMBL" id="JAKKDU010000011">
    <property type="protein sequence ID" value="MCF7568793.1"/>
    <property type="molecule type" value="Genomic_DNA"/>
</dbReference>
<feature type="domain" description="Gfo/Idh/MocA-like oxidoreductase N-terminal" evidence="3">
    <location>
        <begin position="5"/>
        <end position="122"/>
    </location>
</feature>
<evidence type="ECO:0000259" key="4">
    <source>
        <dbReference type="Pfam" id="PF22725"/>
    </source>
</evidence>
<dbReference type="InterPro" id="IPR036291">
    <property type="entry name" value="NAD(P)-bd_dom_sf"/>
</dbReference>
<name>A0AAE3JL29_9FLAO</name>
<evidence type="ECO:0000256" key="1">
    <source>
        <dbReference type="ARBA" id="ARBA00010928"/>
    </source>
</evidence>
<dbReference type="InterPro" id="IPR000683">
    <property type="entry name" value="Gfo/Idh/MocA-like_OxRdtase_N"/>
</dbReference>
<evidence type="ECO:0000313" key="6">
    <source>
        <dbReference type="Proteomes" id="UP001199795"/>
    </source>
</evidence>
<evidence type="ECO:0000259" key="3">
    <source>
        <dbReference type="Pfam" id="PF01408"/>
    </source>
</evidence>
<dbReference type="AlphaFoldDB" id="A0AAE3JL29"/>
<dbReference type="PANTHER" id="PTHR42840">
    <property type="entry name" value="NAD(P)-BINDING ROSSMANN-FOLD SUPERFAMILY PROTEIN-RELATED"/>
    <property type="match status" value="1"/>
</dbReference>